<keyword evidence="3" id="KW-0808">Transferase</keyword>
<keyword evidence="7" id="KW-0902">Two-component regulatory system</keyword>
<keyword evidence="5" id="KW-0418">Kinase</keyword>
<dbReference type="GO" id="GO:0000160">
    <property type="term" value="P:phosphorelay signal transduction system"/>
    <property type="evidence" value="ECO:0007669"/>
    <property type="project" value="UniProtKB-KW"/>
</dbReference>
<dbReference type="Proteomes" id="UP000444960">
    <property type="component" value="Unassembled WGS sequence"/>
</dbReference>
<keyword evidence="2" id="KW-1003">Cell membrane</keyword>
<dbReference type="EMBL" id="BJOV01000005">
    <property type="protein sequence ID" value="GEE02720.1"/>
    <property type="molecule type" value="Genomic_DNA"/>
</dbReference>
<evidence type="ECO:0000256" key="1">
    <source>
        <dbReference type="ARBA" id="ARBA00004651"/>
    </source>
</evidence>
<dbReference type="GO" id="GO:0016301">
    <property type="term" value="F:kinase activity"/>
    <property type="evidence" value="ECO:0007669"/>
    <property type="project" value="UniProtKB-KW"/>
</dbReference>
<evidence type="ECO:0000313" key="11">
    <source>
        <dbReference type="EMBL" id="GEE02720.1"/>
    </source>
</evidence>
<sequence length="418" mass="43657">MTAQTEPAIDEIAVDHIRKGTRIRTVLRGLFVVFLILTVLFAPPDADLTATVAIVACYTVWAAVTGRLGWIDRTARAVRWIWPTLLVDAAVLTALTVIAGRSDATAWTTFILLNGFALLPLMAATQLDPTVCARVGVVSVVVYFAAAMVAQSTSTEPTSTIALHTFVIAVLALGSVLLSAVQRSRVETIEELARDRARLLDELVGVEDRERAQLAEALHDGALQYVLAARQELDSIECRRDEESLARVHTALSEATGLLRTTLASLHPAVLDEHGLGPALSDLGTAARSAAGGTGPSIVVDVVAWPDGVTPVDRVLYAAARELLSNALRHSSATTIEVTAEATDGEARVVVVDDGVGIGDAASGAARSARLAQGHLGLASRAIRLEVAGGSLRLRSRPGGGTAAIASVPLGATEVSGS</sequence>
<protein>
    <submittedName>
        <fullName evidence="11">ATPase</fullName>
    </submittedName>
</protein>
<accession>A0A7I9VCJ1</accession>
<dbReference type="RefSeq" id="WP_161896361.1">
    <property type="nucleotide sequence ID" value="NZ_BJOV01000005.1"/>
</dbReference>
<evidence type="ECO:0000256" key="7">
    <source>
        <dbReference type="ARBA" id="ARBA00023012"/>
    </source>
</evidence>
<dbReference type="SUPFAM" id="SSF55874">
    <property type="entry name" value="ATPase domain of HSP90 chaperone/DNA topoisomerase II/histidine kinase"/>
    <property type="match status" value="1"/>
</dbReference>
<keyword evidence="6 9" id="KW-1133">Transmembrane helix</keyword>
<dbReference type="OrthoDB" id="5243952at2"/>
<evidence type="ECO:0000256" key="6">
    <source>
        <dbReference type="ARBA" id="ARBA00022989"/>
    </source>
</evidence>
<dbReference type="PANTHER" id="PTHR24421:SF37">
    <property type="entry name" value="SENSOR HISTIDINE KINASE NARS"/>
    <property type="match status" value="1"/>
</dbReference>
<keyword evidence="8 9" id="KW-0472">Membrane</keyword>
<dbReference type="PANTHER" id="PTHR24421">
    <property type="entry name" value="NITRATE/NITRITE SENSOR PROTEIN NARX-RELATED"/>
    <property type="match status" value="1"/>
</dbReference>
<feature type="transmembrane region" description="Helical" evidence="9">
    <location>
        <begin position="25"/>
        <end position="42"/>
    </location>
</feature>
<feature type="transmembrane region" description="Helical" evidence="9">
    <location>
        <begin position="48"/>
        <end position="68"/>
    </location>
</feature>
<name>A0A7I9VCJ1_9ACTN</name>
<evidence type="ECO:0000256" key="4">
    <source>
        <dbReference type="ARBA" id="ARBA00022692"/>
    </source>
</evidence>
<dbReference type="Pfam" id="PF02518">
    <property type="entry name" value="HATPase_c"/>
    <property type="match status" value="1"/>
</dbReference>
<dbReference type="GO" id="GO:0005886">
    <property type="term" value="C:plasma membrane"/>
    <property type="evidence" value="ECO:0007669"/>
    <property type="project" value="UniProtKB-SubCell"/>
</dbReference>
<evidence type="ECO:0000256" key="9">
    <source>
        <dbReference type="SAM" id="Phobius"/>
    </source>
</evidence>
<feature type="transmembrane region" description="Helical" evidence="9">
    <location>
        <begin position="106"/>
        <end position="124"/>
    </location>
</feature>
<comment type="caution">
    <text evidence="11">The sequence shown here is derived from an EMBL/GenBank/DDBJ whole genome shotgun (WGS) entry which is preliminary data.</text>
</comment>
<dbReference type="InterPro" id="IPR050482">
    <property type="entry name" value="Sensor_HK_TwoCompSys"/>
</dbReference>
<feature type="transmembrane region" description="Helical" evidence="9">
    <location>
        <begin position="80"/>
        <end position="100"/>
    </location>
</feature>
<organism evidence="11 12">
    <name type="scientific">Gordonia spumicola</name>
    <dbReference type="NCBI Taxonomy" id="589161"/>
    <lineage>
        <taxon>Bacteria</taxon>
        <taxon>Bacillati</taxon>
        <taxon>Actinomycetota</taxon>
        <taxon>Actinomycetes</taxon>
        <taxon>Mycobacteriales</taxon>
        <taxon>Gordoniaceae</taxon>
        <taxon>Gordonia</taxon>
    </lineage>
</organism>
<dbReference type="AlphaFoldDB" id="A0A7I9VCJ1"/>
<evidence type="ECO:0000313" key="12">
    <source>
        <dbReference type="Proteomes" id="UP000444960"/>
    </source>
</evidence>
<evidence type="ECO:0000256" key="5">
    <source>
        <dbReference type="ARBA" id="ARBA00022777"/>
    </source>
</evidence>
<evidence type="ECO:0000256" key="8">
    <source>
        <dbReference type="ARBA" id="ARBA00023136"/>
    </source>
</evidence>
<evidence type="ECO:0000256" key="3">
    <source>
        <dbReference type="ARBA" id="ARBA00022679"/>
    </source>
</evidence>
<gene>
    <name evidence="11" type="ORF">nbrc107696_31660</name>
</gene>
<dbReference type="SMART" id="SM00387">
    <property type="entry name" value="HATPase_c"/>
    <property type="match status" value="1"/>
</dbReference>
<keyword evidence="4 9" id="KW-0812">Transmembrane</keyword>
<dbReference type="Gene3D" id="3.30.565.10">
    <property type="entry name" value="Histidine kinase-like ATPase, C-terminal domain"/>
    <property type="match status" value="1"/>
</dbReference>
<dbReference type="InterPro" id="IPR036890">
    <property type="entry name" value="HATPase_C_sf"/>
</dbReference>
<keyword evidence="12" id="KW-1185">Reference proteome</keyword>
<proteinExistence type="predicted"/>
<comment type="subcellular location">
    <subcellularLocation>
        <location evidence="1">Cell membrane</location>
        <topology evidence="1">Multi-pass membrane protein</topology>
    </subcellularLocation>
</comment>
<evidence type="ECO:0000256" key="2">
    <source>
        <dbReference type="ARBA" id="ARBA00022475"/>
    </source>
</evidence>
<feature type="transmembrane region" description="Helical" evidence="9">
    <location>
        <begin position="131"/>
        <end position="149"/>
    </location>
</feature>
<dbReference type="InterPro" id="IPR003594">
    <property type="entry name" value="HATPase_dom"/>
</dbReference>
<feature type="domain" description="Histidine kinase/HSP90-like ATPase" evidence="10">
    <location>
        <begin position="312"/>
        <end position="412"/>
    </location>
</feature>
<feature type="transmembrane region" description="Helical" evidence="9">
    <location>
        <begin position="161"/>
        <end position="181"/>
    </location>
</feature>
<reference evidence="12" key="1">
    <citation type="submission" date="2019-06" db="EMBL/GenBank/DDBJ databases">
        <title>Gordonia isolated from sludge of a wastewater treatment plant.</title>
        <authorList>
            <person name="Tamura T."/>
            <person name="Aoyama K."/>
            <person name="Kang Y."/>
            <person name="Saito S."/>
            <person name="Akiyama N."/>
            <person name="Yazawa K."/>
            <person name="Gonoi T."/>
            <person name="Mikami Y."/>
        </authorList>
    </citation>
    <scope>NUCLEOTIDE SEQUENCE [LARGE SCALE GENOMIC DNA]</scope>
    <source>
        <strain evidence="12">NBRC 107696</strain>
    </source>
</reference>
<evidence type="ECO:0000259" key="10">
    <source>
        <dbReference type="SMART" id="SM00387"/>
    </source>
</evidence>